<dbReference type="Pfam" id="PF08137">
    <property type="entry name" value="DVL"/>
    <property type="match status" value="1"/>
</dbReference>
<name>A0A3L6SVG7_PANMI</name>
<dbReference type="Proteomes" id="UP000275267">
    <property type="component" value="Unassembled WGS sequence"/>
</dbReference>
<evidence type="ECO:0000256" key="5">
    <source>
        <dbReference type="ARBA" id="ARBA00022989"/>
    </source>
</evidence>
<keyword evidence="3" id="KW-1003">Cell membrane</keyword>
<dbReference type="GO" id="GO:0048367">
    <property type="term" value="P:shoot system development"/>
    <property type="evidence" value="ECO:0007669"/>
    <property type="project" value="UniProtKB-ARBA"/>
</dbReference>
<evidence type="ECO:0008006" key="11">
    <source>
        <dbReference type="Google" id="ProtNLM"/>
    </source>
</evidence>
<dbReference type="GO" id="GO:0008285">
    <property type="term" value="P:negative regulation of cell population proliferation"/>
    <property type="evidence" value="ECO:0007669"/>
    <property type="project" value="InterPro"/>
</dbReference>
<keyword evidence="2" id="KW-0217">Developmental protein</keyword>
<dbReference type="STRING" id="4540.A0A3L6SVG7"/>
<evidence type="ECO:0000256" key="1">
    <source>
        <dbReference type="ARBA" id="ARBA00004162"/>
    </source>
</evidence>
<evidence type="ECO:0000256" key="2">
    <source>
        <dbReference type="ARBA" id="ARBA00022473"/>
    </source>
</evidence>
<organism evidence="9 10">
    <name type="scientific">Panicum miliaceum</name>
    <name type="common">Proso millet</name>
    <name type="synonym">Broomcorn millet</name>
    <dbReference type="NCBI Taxonomy" id="4540"/>
    <lineage>
        <taxon>Eukaryota</taxon>
        <taxon>Viridiplantae</taxon>
        <taxon>Streptophyta</taxon>
        <taxon>Embryophyta</taxon>
        <taxon>Tracheophyta</taxon>
        <taxon>Spermatophyta</taxon>
        <taxon>Magnoliopsida</taxon>
        <taxon>Liliopsida</taxon>
        <taxon>Poales</taxon>
        <taxon>Poaceae</taxon>
        <taxon>PACMAD clade</taxon>
        <taxon>Panicoideae</taxon>
        <taxon>Panicodae</taxon>
        <taxon>Paniceae</taxon>
        <taxon>Panicinae</taxon>
        <taxon>Panicum</taxon>
        <taxon>Panicum sect. Panicum</taxon>
    </lineage>
</organism>
<evidence type="ECO:0000256" key="8">
    <source>
        <dbReference type="SAM" id="MobiDB-lite"/>
    </source>
</evidence>
<comment type="caution">
    <text evidence="9">The sequence shown here is derived from an EMBL/GenBank/DDBJ whole genome shotgun (WGS) entry which is preliminary data.</text>
</comment>
<keyword evidence="5" id="KW-1133">Transmembrane helix</keyword>
<feature type="compositionally biased region" description="Basic and acidic residues" evidence="8">
    <location>
        <begin position="1"/>
        <end position="10"/>
    </location>
</feature>
<accession>A0A3L6SVG7</accession>
<evidence type="ECO:0000256" key="4">
    <source>
        <dbReference type="ARBA" id="ARBA00022692"/>
    </source>
</evidence>
<evidence type="ECO:0000256" key="3">
    <source>
        <dbReference type="ARBA" id="ARBA00022475"/>
    </source>
</evidence>
<evidence type="ECO:0000313" key="9">
    <source>
        <dbReference type="EMBL" id="RLN28307.1"/>
    </source>
</evidence>
<evidence type="ECO:0000256" key="7">
    <source>
        <dbReference type="ARBA" id="ARBA00024340"/>
    </source>
</evidence>
<dbReference type="EMBL" id="PQIB02000003">
    <property type="protein sequence ID" value="RLN28307.1"/>
    <property type="molecule type" value="Genomic_DNA"/>
</dbReference>
<protein>
    <recommendedName>
        <fullName evidence="11">ROTUNDIFOLIA like 8</fullName>
    </recommendedName>
</protein>
<comment type="subcellular location">
    <subcellularLocation>
        <location evidence="1">Cell membrane</location>
        <topology evidence="1">Single-pass membrane protein</topology>
    </subcellularLocation>
</comment>
<dbReference type="OrthoDB" id="1886376at2759"/>
<dbReference type="AlphaFoldDB" id="A0A3L6SVG7"/>
<proteinExistence type="inferred from homology"/>
<dbReference type="GO" id="GO:0005886">
    <property type="term" value="C:plasma membrane"/>
    <property type="evidence" value="ECO:0007669"/>
    <property type="project" value="UniProtKB-SubCell"/>
</dbReference>
<reference evidence="10" key="1">
    <citation type="journal article" date="2019" name="Nat. Commun.">
        <title>The genome of broomcorn millet.</title>
        <authorList>
            <person name="Zou C."/>
            <person name="Miki D."/>
            <person name="Li D."/>
            <person name="Tang Q."/>
            <person name="Xiao L."/>
            <person name="Rajput S."/>
            <person name="Deng P."/>
            <person name="Jia W."/>
            <person name="Huang R."/>
            <person name="Zhang M."/>
            <person name="Sun Y."/>
            <person name="Hu J."/>
            <person name="Fu X."/>
            <person name="Schnable P.S."/>
            <person name="Li F."/>
            <person name="Zhang H."/>
            <person name="Feng B."/>
            <person name="Zhu X."/>
            <person name="Liu R."/>
            <person name="Schnable J.C."/>
            <person name="Zhu J.-K."/>
            <person name="Zhang H."/>
        </authorList>
    </citation>
    <scope>NUCLEOTIDE SEQUENCE [LARGE SCALE GENOMIC DNA]</scope>
</reference>
<keyword evidence="10" id="KW-1185">Reference proteome</keyword>
<gene>
    <name evidence="9" type="ORF">C2845_PM05G14040</name>
</gene>
<evidence type="ECO:0000313" key="10">
    <source>
        <dbReference type="Proteomes" id="UP000275267"/>
    </source>
</evidence>
<comment type="similarity">
    <text evidence="7">Belongs to the DVL/RTFL small polypeptides family.</text>
</comment>
<dbReference type="PANTHER" id="PTHR33102">
    <property type="entry name" value="DVL19-RELATED-RELATED"/>
    <property type="match status" value="1"/>
</dbReference>
<keyword evidence="4" id="KW-0812">Transmembrane</keyword>
<dbReference type="InterPro" id="IPR051525">
    <property type="entry name" value="DVL_RTFL_regulatory"/>
</dbReference>
<evidence type="ECO:0000256" key="6">
    <source>
        <dbReference type="ARBA" id="ARBA00023136"/>
    </source>
</evidence>
<keyword evidence="6" id="KW-0472">Membrane</keyword>
<sequence length="85" mass="9478">MEMCMDEKRWTKLSSTSKKGSRRSAAVAPAADEGSPRGLKARAAASRGPTARSSVPGRLASMVREQRARFYIMRRCVTMLVCWRD</sequence>
<feature type="region of interest" description="Disordered" evidence="8">
    <location>
        <begin position="1"/>
        <end position="58"/>
    </location>
</feature>
<dbReference type="InterPro" id="IPR012552">
    <property type="entry name" value="DVL"/>
</dbReference>